<accession>A0ABR4CJW3</accession>
<sequence>MLRTQLNDTLSPDMEVGEGENNASGTGGSTMANDGSPRRRTVSRSPSKARSLSDGGPPALSPSPKFREPEKRKSKDDSALDGSPTTPRRPAFPRGLSLQMPARDLMSPSASTYRVPLSPKLDHSQTYGSPTSVLPRRSRGLEFSRAATHLHNSTLAESSPDSSPTITGRAMNIPNRKNGLHFAGGLDSNNINSSSLWSTMANADRMTVSSSLGSVNMMMSESSSSSSDDDVIMDADDIDDSILTTPQVNRMNGPFGGAPQPSPGTGWIGQSPAVNSLMNFARLRSQKGKSRKSSSGSGNSMVSPTSKSPPMMRNGDMNSGYFGKEMTAEALHARRESISWAANQLNISGSESDDGTLKSTLENTDGMPVTPGRDGQRGVIRRAVTRRGNMLPKTKGFARIRAALAEESAPVETEFRREAEVVRLTRESDMEAEPRHSSVSNNTTTQSSPTIAPTTQDSLEGIPEDDTMMDITQGTSRSFKQHAMRNSKGKEFWETFKDDSNRTPPPPQFLPRGSSSGISDISLDSPSFSMVPLFPTMSNTSDHTPSSPSRSSTPQPQTGPTREEITRKVNNKRRRDDDFDPTSFKRRAVSPGMSVHNSPIMQSPMQRDLQPWGSRPPSNGDGKVGSNGGPKRVGFQGMVDTNDGLMKMSIE</sequence>
<proteinExistence type="predicted"/>
<feature type="compositionally biased region" description="Basic and acidic residues" evidence="1">
    <location>
        <begin position="65"/>
        <end position="78"/>
    </location>
</feature>
<organism evidence="2 3">
    <name type="scientific">Oculimacula yallundae</name>
    <dbReference type="NCBI Taxonomy" id="86028"/>
    <lineage>
        <taxon>Eukaryota</taxon>
        <taxon>Fungi</taxon>
        <taxon>Dikarya</taxon>
        <taxon>Ascomycota</taxon>
        <taxon>Pezizomycotina</taxon>
        <taxon>Leotiomycetes</taxon>
        <taxon>Helotiales</taxon>
        <taxon>Ploettnerulaceae</taxon>
        <taxon>Oculimacula</taxon>
    </lineage>
</organism>
<feature type="region of interest" description="Disordered" evidence="1">
    <location>
        <begin position="351"/>
        <end position="375"/>
    </location>
</feature>
<comment type="caution">
    <text evidence="2">The sequence shown here is derived from an EMBL/GenBank/DDBJ whole genome shotgun (WGS) entry which is preliminary data.</text>
</comment>
<feature type="compositionally biased region" description="Polar residues" evidence="1">
    <location>
        <begin position="595"/>
        <end position="605"/>
    </location>
</feature>
<protein>
    <submittedName>
        <fullName evidence="2">Uncharacterized protein</fullName>
    </submittedName>
</protein>
<feature type="region of interest" description="Disordered" evidence="1">
    <location>
        <begin position="284"/>
        <end position="316"/>
    </location>
</feature>
<reference evidence="2 3" key="1">
    <citation type="journal article" date="2024" name="Commun. Biol.">
        <title>Comparative genomic analysis of thermophilic fungi reveals convergent evolutionary adaptations and gene losses.</title>
        <authorList>
            <person name="Steindorff A.S."/>
            <person name="Aguilar-Pontes M.V."/>
            <person name="Robinson A.J."/>
            <person name="Andreopoulos B."/>
            <person name="LaButti K."/>
            <person name="Kuo A."/>
            <person name="Mondo S."/>
            <person name="Riley R."/>
            <person name="Otillar R."/>
            <person name="Haridas S."/>
            <person name="Lipzen A."/>
            <person name="Grimwood J."/>
            <person name="Schmutz J."/>
            <person name="Clum A."/>
            <person name="Reid I.D."/>
            <person name="Moisan M.C."/>
            <person name="Butler G."/>
            <person name="Nguyen T.T.M."/>
            <person name="Dewar K."/>
            <person name="Conant G."/>
            <person name="Drula E."/>
            <person name="Henrissat B."/>
            <person name="Hansel C."/>
            <person name="Singer S."/>
            <person name="Hutchinson M.I."/>
            <person name="de Vries R.P."/>
            <person name="Natvig D.O."/>
            <person name="Powell A.J."/>
            <person name="Tsang A."/>
            <person name="Grigoriev I.V."/>
        </authorList>
    </citation>
    <scope>NUCLEOTIDE SEQUENCE [LARGE SCALE GENOMIC DNA]</scope>
    <source>
        <strain evidence="2 3">CBS 494.80</strain>
    </source>
</reference>
<feature type="region of interest" description="Disordered" evidence="1">
    <location>
        <begin position="427"/>
        <end position="465"/>
    </location>
</feature>
<evidence type="ECO:0000256" key="1">
    <source>
        <dbReference type="SAM" id="MobiDB-lite"/>
    </source>
</evidence>
<name>A0ABR4CJW3_9HELO</name>
<feature type="region of interest" description="Disordered" evidence="1">
    <location>
        <begin position="1"/>
        <end position="137"/>
    </location>
</feature>
<feature type="compositionally biased region" description="Low complexity" evidence="1">
    <location>
        <begin position="437"/>
        <end position="450"/>
    </location>
</feature>
<feature type="compositionally biased region" description="Low complexity" evidence="1">
    <location>
        <begin position="544"/>
        <end position="560"/>
    </location>
</feature>
<feature type="compositionally biased region" description="Low complexity" evidence="1">
    <location>
        <begin position="513"/>
        <end position="527"/>
    </location>
</feature>
<feature type="compositionally biased region" description="Polar residues" evidence="1">
    <location>
        <begin position="1"/>
        <end position="10"/>
    </location>
</feature>
<dbReference type="PANTHER" id="PTHR42106">
    <property type="entry name" value="CHROMOSOME 10, WHOLE GENOME SHOTGUN SEQUENCE"/>
    <property type="match status" value="1"/>
</dbReference>
<keyword evidence="3" id="KW-1185">Reference proteome</keyword>
<feature type="compositionally biased region" description="Basic and acidic residues" evidence="1">
    <location>
        <begin position="427"/>
        <end position="436"/>
    </location>
</feature>
<evidence type="ECO:0000313" key="3">
    <source>
        <dbReference type="Proteomes" id="UP001595075"/>
    </source>
</evidence>
<feature type="compositionally biased region" description="Low complexity" evidence="1">
    <location>
        <begin position="293"/>
        <end position="306"/>
    </location>
</feature>
<evidence type="ECO:0000313" key="2">
    <source>
        <dbReference type="EMBL" id="KAL2069526.1"/>
    </source>
</evidence>
<dbReference type="PANTHER" id="PTHR42106:SF1">
    <property type="match status" value="1"/>
</dbReference>
<feature type="compositionally biased region" description="Polar residues" evidence="1">
    <location>
        <begin position="21"/>
        <end position="33"/>
    </location>
</feature>
<feature type="region of interest" description="Disordered" evidence="1">
    <location>
        <begin position="150"/>
        <end position="171"/>
    </location>
</feature>
<dbReference type="Proteomes" id="UP001595075">
    <property type="component" value="Unassembled WGS sequence"/>
</dbReference>
<feature type="region of interest" description="Disordered" evidence="1">
    <location>
        <begin position="495"/>
        <end position="651"/>
    </location>
</feature>
<feature type="compositionally biased region" description="Polar residues" evidence="1">
    <location>
        <begin position="150"/>
        <end position="166"/>
    </location>
</feature>
<gene>
    <name evidence="2" type="ORF">VTL71DRAFT_14205</name>
</gene>
<dbReference type="EMBL" id="JAZHXI010000007">
    <property type="protein sequence ID" value="KAL2069526.1"/>
    <property type="molecule type" value="Genomic_DNA"/>
</dbReference>